<gene>
    <name evidence="2" type="ORF">GCM10023215_31330</name>
</gene>
<name>A0ABP8WQS5_9PSEU</name>
<sequence>MTQPQEPVAPVSEASATAGRPPATGPFDDETLARLLHDLDVANDWHRGG</sequence>
<evidence type="ECO:0000313" key="3">
    <source>
        <dbReference type="Proteomes" id="UP001500325"/>
    </source>
</evidence>
<feature type="region of interest" description="Disordered" evidence="1">
    <location>
        <begin position="1"/>
        <end position="29"/>
    </location>
</feature>
<organism evidence="2 3">
    <name type="scientific">Pseudonocardia yuanmonensis</name>
    <dbReference type="NCBI Taxonomy" id="1095914"/>
    <lineage>
        <taxon>Bacteria</taxon>
        <taxon>Bacillati</taxon>
        <taxon>Actinomycetota</taxon>
        <taxon>Actinomycetes</taxon>
        <taxon>Pseudonocardiales</taxon>
        <taxon>Pseudonocardiaceae</taxon>
        <taxon>Pseudonocardia</taxon>
    </lineage>
</organism>
<accession>A0ABP8WQS5</accession>
<comment type="caution">
    <text evidence="2">The sequence shown here is derived from an EMBL/GenBank/DDBJ whole genome shotgun (WGS) entry which is preliminary data.</text>
</comment>
<protein>
    <submittedName>
        <fullName evidence="2">Uncharacterized protein</fullName>
    </submittedName>
</protein>
<reference evidence="3" key="1">
    <citation type="journal article" date="2019" name="Int. J. Syst. Evol. Microbiol.">
        <title>The Global Catalogue of Microorganisms (GCM) 10K type strain sequencing project: providing services to taxonomists for standard genome sequencing and annotation.</title>
        <authorList>
            <consortium name="The Broad Institute Genomics Platform"/>
            <consortium name="The Broad Institute Genome Sequencing Center for Infectious Disease"/>
            <person name="Wu L."/>
            <person name="Ma J."/>
        </authorList>
    </citation>
    <scope>NUCLEOTIDE SEQUENCE [LARGE SCALE GENOMIC DNA]</scope>
    <source>
        <strain evidence="3">JCM 18055</strain>
    </source>
</reference>
<proteinExistence type="predicted"/>
<evidence type="ECO:0000256" key="1">
    <source>
        <dbReference type="SAM" id="MobiDB-lite"/>
    </source>
</evidence>
<dbReference type="Proteomes" id="UP001500325">
    <property type="component" value="Unassembled WGS sequence"/>
</dbReference>
<keyword evidence="3" id="KW-1185">Reference proteome</keyword>
<evidence type="ECO:0000313" key="2">
    <source>
        <dbReference type="EMBL" id="GAA4692037.1"/>
    </source>
</evidence>
<dbReference type="EMBL" id="BAABIC010000009">
    <property type="protein sequence ID" value="GAA4692037.1"/>
    <property type="molecule type" value="Genomic_DNA"/>
</dbReference>
<dbReference type="RefSeq" id="WP_345381237.1">
    <property type="nucleotide sequence ID" value="NZ_BAABIC010000009.1"/>
</dbReference>